<proteinExistence type="predicted"/>
<accession>G7KH00</accession>
<sequence>MELSTKICKGIRIQFQLLLSFQSQSKRSKKKMQGNLSAWLVKHGIVHISLSFDY</sequence>
<dbReference type="Proteomes" id="UP000002051">
    <property type="component" value="Chromosome 5"/>
</dbReference>
<protein>
    <submittedName>
        <fullName evidence="1 2">Uncharacterized protein</fullName>
    </submittedName>
</protein>
<dbReference type="PaxDb" id="3880-AES99582"/>
<name>G7KH00_MEDTR</name>
<reference evidence="1 3" key="2">
    <citation type="journal article" date="2014" name="BMC Genomics">
        <title>An improved genome release (version Mt4.0) for the model legume Medicago truncatula.</title>
        <authorList>
            <person name="Tang H."/>
            <person name="Krishnakumar V."/>
            <person name="Bidwell S."/>
            <person name="Rosen B."/>
            <person name="Chan A."/>
            <person name="Zhou S."/>
            <person name="Gentzbittel L."/>
            <person name="Childs K.L."/>
            <person name="Yandell M."/>
            <person name="Gundlach H."/>
            <person name="Mayer K.F."/>
            <person name="Schwartz D.C."/>
            <person name="Town C.D."/>
        </authorList>
    </citation>
    <scope>GENOME REANNOTATION</scope>
    <source>
        <strain evidence="2 3">cv. Jemalong A17</strain>
    </source>
</reference>
<dbReference type="EMBL" id="CM001221">
    <property type="protein sequence ID" value="AES99582.1"/>
    <property type="molecule type" value="Genomic_DNA"/>
</dbReference>
<gene>
    <name evidence="1" type="ordered locus">MTR_5g082500</name>
</gene>
<evidence type="ECO:0000313" key="1">
    <source>
        <dbReference type="EMBL" id="AES99582.1"/>
    </source>
</evidence>
<organism evidence="1 3">
    <name type="scientific">Medicago truncatula</name>
    <name type="common">Barrel medic</name>
    <name type="synonym">Medicago tribuloides</name>
    <dbReference type="NCBI Taxonomy" id="3880"/>
    <lineage>
        <taxon>Eukaryota</taxon>
        <taxon>Viridiplantae</taxon>
        <taxon>Streptophyta</taxon>
        <taxon>Embryophyta</taxon>
        <taxon>Tracheophyta</taxon>
        <taxon>Spermatophyta</taxon>
        <taxon>Magnoliopsida</taxon>
        <taxon>eudicotyledons</taxon>
        <taxon>Gunneridae</taxon>
        <taxon>Pentapetalae</taxon>
        <taxon>rosids</taxon>
        <taxon>fabids</taxon>
        <taxon>Fabales</taxon>
        <taxon>Fabaceae</taxon>
        <taxon>Papilionoideae</taxon>
        <taxon>50 kb inversion clade</taxon>
        <taxon>NPAAA clade</taxon>
        <taxon>Hologalegina</taxon>
        <taxon>IRL clade</taxon>
        <taxon>Trifolieae</taxon>
        <taxon>Medicago</taxon>
    </lineage>
</organism>
<reference evidence="2" key="3">
    <citation type="submission" date="2015-04" db="UniProtKB">
        <authorList>
            <consortium name="EnsemblPlants"/>
        </authorList>
    </citation>
    <scope>IDENTIFICATION</scope>
    <source>
        <strain evidence="2">cv. Jemalong A17</strain>
    </source>
</reference>
<evidence type="ECO:0000313" key="2">
    <source>
        <dbReference type="EnsemblPlants" id="AES99582"/>
    </source>
</evidence>
<reference evidence="1 3" key="1">
    <citation type="journal article" date="2011" name="Nature">
        <title>The Medicago genome provides insight into the evolution of rhizobial symbioses.</title>
        <authorList>
            <person name="Young N.D."/>
            <person name="Debelle F."/>
            <person name="Oldroyd G.E."/>
            <person name="Geurts R."/>
            <person name="Cannon S.B."/>
            <person name="Udvardi M.K."/>
            <person name="Benedito V.A."/>
            <person name="Mayer K.F."/>
            <person name="Gouzy J."/>
            <person name="Schoof H."/>
            <person name="Van de Peer Y."/>
            <person name="Proost S."/>
            <person name="Cook D.R."/>
            <person name="Meyers B.C."/>
            <person name="Spannagl M."/>
            <person name="Cheung F."/>
            <person name="De Mita S."/>
            <person name="Krishnakumar V."/>
            <person name="Gundlach H."/>
            <person name="Zhou S."/>
            <person name="Mudge J."/>
            <person name="Bharti A.K."/>
            <person name="Murray J.D."/>
            <person name="Naoumkina M.A."/>
            <person name="Rosen B."/>
            <person name="Silverstein K.A."/>
            <person name="Tang H."/>
            <person name="Rombauts S."/>
            <person name="Zhao P.X."/>
            <person name="Zhou P."/>
            <person name="Barbe V."/>
            <person name="Bardou P."/>
            <person name="Bechner M."/>
            <person name="Bellec A."/>
            <person name="Berger A."/>
            <person name="Berges H."/>
            <person name="Bidwell S."/>
            <person name="Bisseling T."/>
            <person name="Choisne N."/>
            <person name="Couloux A."/>
            <person name="Denny R."/>
            <person name="Deshpande S."/>
            <person name="Dai X."/>
            <person name="Doyle J.J."/>
            <person name="Dudez A.M."/>
            <person name="Farmer A.D."/>
            <person name="Fouteau S."/>
            <person name="Franken C."/>
            <person name="Gibelin C."/>
            <person name="Gish J."/>
            <person name="Goldstein S."/>
            <person name="Gonzalez A.J."/>
            <person name="Green P.J."/>
            <person name="Hallab A."/>
            <person name="Hartog M."/>
            <person name="Hua A."/>
            <person name="Humphray S.J."/>
            <person name="Jeong D.H."/>
            <person name="Jing Y."/>
            <person name="Jocker A."/>
            <person name="Kenton S.M."/>
            <person name="Kim D.J."/>
            <person name="Klee K."/>
            <person name="Lai H."/>
            <person name="Lang C."/>
            <person name="Lin S."/>
            <person name="Macmil S.L."/>
            <person name="Magdelenat G."/>
            <person name="Matthews L."/>
            <person name="McCorrison J."/>
            <person name="Monaghan E.L."/>
            <person name="Mun J.H."/>
            <person name="Najar F.Z."/>
            <person name="Nicholson C."/>
            <person name="Noirot C."/>
            <person name="O'Bleness M."/>
            <person name="Paule C.R."/>
            <person name="Poulain J."/>
            <person name="Prion F."/>
            <person name="Qin B."/>
            <person name="Qu C."/>
            <person name="Retzel E.F."/>
            <person name="Riddle C."/>
            <person name="Sallet E."/>
            <person name="Samain S."/>
            <person name="Samson N."/>
            <person name="Sanders I."/>
            <person name="Saurat O."/>
            <person name="Scarpelli C."/>
            <person name="Schiex T."/>
            <person name="Segurens B."/>
            <person name="Severin A.J."/>
            <person name="Sherrier D.J."/>
            <person name="Shi R."/>
            <person name="Sims S."/>
            <person name="Singer S.R."/>
            <person name="Sinharoy S."/>
            <person name="Sterck L."/>
            <person name="Viollet A."/>
            <person name="Wang B.B."/>
            <person name="Wang K."/>
            <person name="Wang M."/>
            <person name="Wang X."/>
            <person name="Warfsmann J."/>
            <person name="Weissenbach J."/>
            <person name="White D.D."/>
            <person name="White J.D."/>
            <person name="Wiley G.B."/>
            <person name="Wincker P."/>
            <person name="Xing Y."/>
            <person name="Yang L."/>
            <person name="Yao Z."/>
            <person name="Ying F."/>
            <person name="Zhai J."/>
            <person name="Zhou L."/>
            <person name="Zuber A."/>
            <person name="Denarie J."/>
            <person name="Dixon R.A."/>
            <person name="May G.D."/>
            <person name="Schwartz D.C."/>
            <person name="Rogers J."/>
            <person name="Quetier F."/>
            <person name="Town C.D."/>
            <person name="Roe B.A."/>
        </authorList>
    </citation>
    <scope>NUCLEOTIDE SEQUENCE [LARGE SCALE GENOMIC DNA]</scope>
    <source>
        <strain evidence="1">A17</strain>
        <strain evidence="2 3">cv. Jemalong A17</strain>
    </source>
</reference>
<dbReference type="EnsemblPlants" id="AES99582">
    <property type="protein sequence ID" value="AES99582"/>
    <property type="gene ID" value="MTR_5g082500"/>
</dbReference>
<dbReference type="HOGENOM" id="CLU_3053417_0_0_1"/>
<keyword evidence="3" id="KW-1185">Reference proteome</keyword>
<evidence type="ECO:0000313" key="3">
    <source>
        <dbReference type="Proteomes" id="UP000002051"/>
    </source>
</evidence>
<dbReference type="AlphaFoldDB" id="G7KH00"/>